<sequence length="270" mass="29259">MSVDNTALRTALWRALHLEVDAAPAVFEDRVGLEIAAPDEGWRQRPDMDPVATQGFRASMVARARFVEELVRDRNPDQYVILGAGLDSFAQREPGVVKVFEIDQPGTQAWKRERLRALGYPLPTLVPVDFEAGRSWPAELAAAGFDPTKPAVFASTGVSMYLEKATTAQTLRDIAALAPGTTLAMTFLLPPDLLDSADRPGLRAGQDGAKVAGTPFVSFYRPEEMLDAARAAGFTDVRHVPGSALAERYFANRTDGLRPSSGEDFLVATA</sequence>
<organism evidence="7 8">
    <name type="scientific">Amycolatopsis rhabdoformis</name>
    <dbReference type="NCBI Taxonomy" id="1448059"/>
    <lineage>
        <taxon>Bacteria</taxon>
        <taxon>Bacillati</taxon>
        <taxon>Actinomycetota</taxon>
        <taxon>Actinomycetes</taxon>
        <taxon>Pseudonocardiales</taxon>
        <taxon>Pseudonocardiaceae</taxon>
        <taxon>Amycolatopsis</taxon>
    </lineage>
</organism>
<dbReference type="GO" id="GO:0008168">
    <property type="term" value="F:methyltransferase activity"/>
    <property type="evidence" value="ECO:0007669"/>
    <property type="project" value="UniProtKB-KW"/>
</dbReference>
<accession>A0ABZ1I4Q1</accession>
<proteinExistence type="inferred from homology"/>
<protein>
    <recommendedName>
        <fullName evidence="6">S-adenosyl-L-methionine-dependent methyltransferase</fullName>
        <ecNumber evidence="6">2.1.1.-</ecNumber>
    </recommendedName>
</protein>
<evidence type="ECO:0000256" key="5">
    <source>
        <dbReference type="ARBA" id="ARBA00022691"/>
    </source>
</evidence>
<evidence type="ECO:0000256" key="4">
    <source>
        <dbReference type="ARBA" id="ARBA00022679"/>
    </source>
</evidence>
<dbReference type="InterPro" id="IPR029063">
    <property type="entry name" value="SAM-dependent_MTases_sf"/>
</dbReference>
<dbReference type="NCBIfam" id="TIGR00027">
    <property type="entry name" value="mthyl_TIGR00027"/>
    <property type="match status" value="1"/>
</dbReference>
<dbReference type="EC" id="2.1.1.-" evidence="6"/>
<keyword evidence="5 6" id="KW-0949">S-adenosyl-L-methionine</keyword>
<comment type="function">
    <text evidence="1 6">Exhibits S-adenosyl-L-methionine-dependent methyltransferase activity.</text>
</comment>
<dbReference type="GO" id="GO:0032259">
    <property type="term" value="P:methylation"/>
    <property type="evidence" value="ECO:0007669"/>
    <property type="project" value="UniProtKB-KW"/>
</dbReference>
<keyword evidence="4 7" id="KW-0808">Transferase</keyword>
<dbReference type="Pfam" id="PF04072">
    <property type="entry name" value="LCM"/>
    <property type="match status" value="1"/>
</dbReference>
<evidence type="ECO:0000313" key="8">
    <source>
        <dbReference type="Proteomes" id="UP001330812"/>
    </source>
</evidence>
<dbReference type="RefSeq" id="WP_326568346.1">
    <property type="nucleotide sequence ID" value="NZ_CP142149.1"/>
</dbReference>
<reference evidence="7 8" key="1">
    <citation type="journal article" date="2015" name="Int. J. Syst. Evol. Microbiol.">
        <title>Amycolatopsis rhabdoformis sp. nov., an actinomycete isolated from a tropical forest soil.</title>
        <authorList>
            <person name="Souza W.R."/>
            <person name="Silva R.E."/>
            <person name="Goodfellow M."/>
            <person name="Busarakam K."/>
            <person name="Figueiro F.S."/>
            <person name="Ferreira D."/>
            <person name="Rodrigues-Filho E."/>
            <person name="Moraes L.A.B."/>
            <person name="Zucchi T.D."/>
        </authorList>
    </citation>
    <scope>NUCLEOTIDE SEQUENCE [LARGE SCALE GENOMIC DNA]</scope>
    <source>
        <strain evidence="7 8">NCIMB 14900</strain>
    </source>
</reference>
<evidence type="ECO:0000256" key="1">
    <source>
        <dbReference type="ARBA" id="ARBA00003907"/>
    </source>
</evidence>
<evidence type="ECO:0000256" key="2">
    <source>
        <dbReference type="ARBA" id="ARBA00008138"/>
    </source>
</evidence>
<dbReference type="EMBL" id="CP142149">
    <property type="protein sequence ID" value="WSE29383.1"/>
    <property type="molecule type" value="Genomic_DNA"/>
</dbReference>
<evidence type="ECO:0000313" key="7">
    <source>
        <dbReference type="EMBL" id="WSE29383.1"/>
    </source>
</evidence>
<comment type="similarity">
    <text evidence="2 6">Belongs to the UPF0677 family.</text>
</comment>
<dbReference type="InterPro" id="IPR011610">
    <property type="entry name" value="SAM_mthyl_Trfase_ML2640-like"/>
</dbReference>
<evidence type="ECO:0000256" key="3">
    <source>
        <dbReference type="ARBA" id="ARBA00022603"/>
    </source>
</evidence>
<dbReference type="SUPFAM" id="SSF53335">
    <property type="entry name" value="S-adenosyl-L-methionine-dependent methyltransferases"/>
    <property type="match status" value="1"/>
</dbReference>
<dbReference type="PANTHER" id="PTHR43619">
    <property type="entry name" value="S-ADENOSYL-L-METHIONINE-DEPENDENT METHYLTRANSFERASE YKTD-RELATED"/>
    <property type="match status" value="1"/>
</dbReference>
<gene>
    <name evidence="7" type="ORF">VSH64_42370</name>
</gene>
<name>A0ABZ1I4Q1_9PSEU</name>
<keyword evidence="3 6" id="KW-0489">Methyltransferase</keyword>
<evidence type="ECO:0000256" key="6">
    <source>
        <dbReference type="RuleBase" id="RU362030"/>
    </source>
</evidence>
<keyword evidence="8" id="KW-1185">Reference proteome</keyword>
<dbReference type="Gene3D" id="3.40.50.150">
    <property type="entry name" value="Vaccinia Virus protein VP39"/>
    <property type="match status" value="1"/>
</dbReference>
<dbReference type="InterPro" id="IPR007213">
    <property type="entry name" value="Ppm1/Ppm2/Tcmp"/>
</dbReference>
<dbReference type="Proteomes" id="UP001330812">
    <property type="component" value="Chromosome"/>
</dbReference>
<dbReference type="PANTHER" id="PTHR43619:SF2">
    <property type="entry name" value="S-ADENOSYL-L-METHIONINE-DEPENDENT METHYLTRANSFERASES SUPERFAMILY PROTEIN"/>
    <property type="match status" value="1"/>
</dbReference>